<evidence type="ECO:0000256" key="1">
    <source>
        <dbReference type="SAM" id="MobiDB-lite"/>
    </source>
</evidence>
<keyword evidence="2" id="KW-0472">Membrane</keyword>
<feature type="transmembrane region" description="Helical" evidence="2">
    <location>
        <begin position="264"/>
        <end position="283"/>
    </location>
</feature>
<evidence type="ECO:0000313" key="3">
    <source>
        <dbReference type="EMBL" id="CAF9934027.1"/>
    </source>
</evidence>
<keyword evidence="4" id="KW-1185">Reference proteome</keyword>
<feature type="transmembrane region" description="Helical" evidence="2">
    <location>
        <begin position="226"/>
        <end position="244"/>
    </location>
</feature>
<reference evidence="3" key="1">
    <citation type="submission" date="2021-03" db="EMBL/GenBank/DDBJ databases">
        <authorList>
            <person name="Tagirdzhanova G."/>
        </authorList>
    </citation>
    <scope>NUCLEOTIDE SEQUENCE</scope>
</reference>
<name>A0A8H3IN22_9LECA</name>
<sequence length="360" mass="39525">MTTARAGSLPNRRRPSHRVIEQILAEKLETAASVVKSDAVPSELAVQHALNVCEDLARSVVEPNTSAETPPRLEKTPTSNLLSLDEKPQAPLSSSPTETVSRRVLEDHAADSISSTAYSIITDPKVFITPALLVTYIYTQSILGRPRSFPRIFDLYASKPIPQPGRLPIKYKDANPKRASSAVPLVLAHTALTAAIEAKDLPLCLSIIDTSVCTTAYKRSKVLRRAFLPFSGLALAPAAAYVLAAQLSQYQHSMDHQLATNMAFVGILAYVGFTATIGFVAIATGNDQMDRITWAMGTPLRERWLREEERALVDRVAGAWGFQDENKKGEEEGGEWEALREWALMRGMVLDKPELMEGME</sequence>
<keyword evidence="2" id="KW-1133">Transmembrane helix</keyword>
<dbReference type="AlphaFoldDB" id="A0A8H3IN22"/>
<protein>
    <submittedName>
        <fullName evidence="3">Uncharacterized protein</fullName>
    </submittedName>
</protein>
<keyword evidence="2" id="KW-0812">Transmembrane</keyword>
<dbReference type="Proteomes" id="UP000664534">
    <property type="component" value="Unassembled WGS sequence"/>
</dbReference>
<organism evidence="3 4">
    <name type="scientific">Imshaugia aleurites</name>
    <dbReference type="NCBI Taxonomy" id="172621"/>
    <lineage>
        <taxon>Eukaryota</taxon>
        <taxon>Fungi</taxon>
        <taxon>Dikarya</taxon>
        <taxon>Ascomycota</taxon>
        <taxon>Pezizomycotina</taxon>
        <taxon>Lecanoromycetes</taxon>
        <taxon>OSLEUM clade</taxon>
        <taxon>Lecanoromycetidae</taxon>
        <taxon>Lecanorales</taxon>
        <taxon>Lecanorineae</taxon>
        <taxon>Parmeliaceae</taxon>
        <taxon>Imshaugia</taxon>
    </lineage>
</organism>
<comment type="caution">
    <text evidence="3">The sequence shown here is derived from an EMBL/GenBank/DDBJ whole genome shotgun (WGS) entry which is preliminary data.</text>
</comment>
<dbReference type="OrthoDB" id="5360701at2759"/>
<proteinExistence type="predicted"/>
<feature type="region of interest" description="Disordered" evidence="1">
    <location>
        <begin position="62"/>
        <end position="100"/>
    </location>
</feature>
<evidence type="ECO:0000256" key="2">
    <source>
        <dbReference type="SAM" id="Phobius"/>
    </source>
</evidence>
<evidence type="ECO:0000313" key="4">
    <source>
        <dbReference type="Proteomes" id="UP000664534"/>
    </source>
</evidence>
<gene>
    <name evidence="3" type="ORF">IMSHALPRED_009563</name>
</gene>
<dbReference type="EMBL" id="CAJPDT010000074">
    <property type="protein sequence ID" value="CAF9934027.1"/>
    <property type="molecule type" value="Genomic_DNA"/>
</dbReference>
<accession>A0A8H3IN22</accession>